<keyword evidence="2" id="KW-1185">Reference proteome</keyword>
<sequence length="1041" mass="118486">MNDNRRFEQLAPTIDSSDQEVLLEQLNSMVPFYAPEWSFNKDNPDFGSALALIFLRLLEGNIERMNKLPYKSLVSFLNLFNVERAPATSAVANVLFKLTDGTPQPVWIDKGIQLAANVAGGEAVVFETESPALLTTAALEQIIAVYPRNDRIVVHKEDNQWNGAGHDEQAPVITLYGSKGHNLQEHTLYLEHPFLFDVIHPCSIELYFSHAQHEIAASEAALMFADERKVTWEFYSGGQWIPFDAVHGYEQKLRLLKLNSTPLEATVIAGQEGNWIRCRAHSLSAVDDNLGLGKLQFQRLTMKTDYAAAHASSGILTERAFYNDIPIQPDKGCEPFGDFFATYGCFYIGNKEVLGKRGAEVSISFSLSYNMHRLFPDKPKQINWKPIMKREVVDRVEVPDPVTITKVQWEYWNGRSWAVLPVAEEATTLFQHIIAEEKEVQLQFIVPEDMEGIEVNAEYSMWIRARIVTVANPYSIDAIYYSPYVQQMKLRYRYEDRMLTPQHCMSYNNLDWQTYTQQLKSGGIIVRPFQPMAGYQPTVWFGFDKPPERGPIHLYMDVISRNWTSEEIPHVEWQYLKAVGSTSQWQPLVVADDTQGFSRSGILQFVGPRDFAFHKQFGKAQYWIRAVNRDTRFYMHNEEEYEPLVKTIQLNTLRVLQQHTIHHENPVYLDGYDLTQEMQESCYALSLKPVISETVWVDETGRMSSNELEELMLHSPEMLDIQRDSEGHIMQVWVRYTLVDHFLHSKPTDRHYCIERATGKITFGNGQFGKAISLNGIDQVKVSYISGGGARGNVEKGTITSLQNAIAFVESVSNLEEAAGGCDAGTVSDAIAHGTKFFAHRNRAVVADDFEWLTRSIHPNVAKVKCLANQNIKLQPEAGALTLVVMPHTGRGQNTHFLELKKWIEHRLLKITAASVAFPNLLQVIEPVYVEIGVRATVWVRTMDDVVMVERQLQQKLNHFLDPIHGNHDGRGWEIGQSIHPSMFYALIKSLGPVVHIPQLLLEAYKHELDGKVEYNPDKLDLLPHSIIIPGEHRITVEVHQ</sequence>
<accession>A0ABW1V7J7</accession>
<name>A0ABW1V7J7_9BACL</name>
<comment type="caution">
    <text evidence="1">The sequence shown here is derived from an EMBL/GenBank/DDBJ whole genome shotgun (WGS) entry which is preliminary data.</text>
</comment>
<evidence type="ECO:0000313" key="1">
    <source>
        <dbReference type="EMBL" id="MFC6334429.1"/>
    </source>
</evidence>
<dbReference type="Proteomes" id="UP001596233">
    <property type="component" value="Unassembled WGS sequence"/>
</dbReference>
<dbReference type="RefSeq" id="WP_379236949.1">
    <property type="nucleotide sequence ID" value="NZ_JBHSTE010000006.1"/>
</dbReference>
<organism evidence="1 2">
    <name type="scientific">Paenibacillus septentrionalis</name>
    <dbReference type="NCBI Taxonomy" id="429342"/>
    <lineage>
        <taxon>Bacteria</taxon>
        <taxon>Bacillati</taxon>
        <taxon>Bacillota</taxon>
        <taxon>Bacilli</taxon>
        <taxon>Bacillales</taxon>
        <taxon>Paenibacillaceae</taxon>
        <taxon>Paenibacillus</taxon>
    </lineage>
</organism>
<proteinExistence type="predicted"/>
<gene>
    <name evidence="1" type="ORF">ACFP56_17515</name>
</gene>
<evidence type="ECO:0000313" key="2">
    <source>
        <dbReference type="Proteomes" id="UP001596233"/>
    </source>
</evidence>
<reference evidence="2" key="1">
    <citation type="journal article" date="2019" name="Int. J. Syst. Evol. Microbiol.">
        <title>The Global Catalogue of Microorganisms (GCM) 10K type strain sequencing project: providing services to taxonomists for standard genome sequencing and annotation.</title>
        <authorList>
            <consortium name="The Broad Institute Genomics Platform"/>
            <consortium name="The Broad Institute Genome Sequencing Center for Infectious Disease"/>
            <person name="Wu L."/>
            <person name="Ma J."/>
        </authorList>
    </citation>
    <scope>NUCLEOTIDE SEQUENCE [LARGE SCALE GENOMIC DNA]</scope>
    <source>
        <strain evidence="2">PCU 280</strain>
    </source>
</reference>
<evidence type="ECO:0008006" key="3">
    <source>
        <dbReference type="Google" id="ProtNLM"/>
    </source>
</evidence>
<dbReference type="EMBL" id="JBHSTE010000006">
    <property type="protein sequence ID" value="MFC6334429.1"/>
    <property type="molecule type" value="Genomic_DNA"/>
</dbReference>
<protein>
    <recommendedName>
        <fullName evidence="3">Baseplate protein J-like domain-containing protein</fullName>
    </recommendedName>
</protein>